<comment type="caution">
    <text evidence="2">The sequence shown here is derived from an EMBL/GenBank/DDBJ whole genome shotgun (WGS) entry which is preliminary data.</text>
</comment>
<evidence type="ECO:0008006" key="4">
    <source>
        <dbReference type="Google" id="ProtNLM"/>
    </source>
</evidence>
<reference evidence="2 3" key="1">
    <citation type="submission" date="2024-09" db="EMBL/GenBank/DDBJ databases">
        <title>A chromosome-level genome assembly of Gray's grenadier anchovy, Coilia grayii.</title>
        <authorList>
            <person name="Fu Z."/>
        </authorList>
    </citation>
    <scope>NUCLEOTIDE SEQUENCE [LARGE SCALE GENOMIC DNA]</scope>
    <source>
        <strain evidence="2">G4</strain>
        <tissue evidence="2">Muscle</tissue>
    </source>
</reference>
<keyword evidence="3" id="KW-1185">Reference proteome</keyword>
<dbReference type="EMBL" id="JBHFQA010000006">
    <property type="protein sequence ID" value="KAL2097698.1"/>
    <property type="molecule type" value="Genomic_DNA"/>
</dbReference>
<dbReference type="AlphaFoldDB" id="A0ABD1KFN6"/>
<dbReference type="Proteomes" id="UP001591681">
    <property type="component" value="Unassembled WGS sequence"/>
</dbReference>
<evidence type="ECO:0000313" key="3">
    <source>
        <dbReference type="Proteomes" id="UP001591681"/>
    </source>
</evidence>
<name>A0ABD1KFN6_9TELE</name>
<feature type="region of interest" description="Disordered" evidence="1">
    <location>
        <begin position="491"/>
        <end position="517"/>
    </location>
</feature>
<evidence type="ECO:0000256" key="1">
    <source>
        <dbReference type="SAM" id="MobiDB-lite"/>
    </source>
</evidence>
<proteinExistence type="predicted"/>
<protein>
    <recommendedName>
        <fullName evidence="4">Actinodin2</fullName>
    </recommendedName>
</protein>
<accession>A0ABD1KFN6</accession>
<gene>
    <name evidence="2" type="ORF">ACEWY4_006905</name>
</gene>
<organism evidence="2 3">
    <name type="scientific">Coilia grayii</name>
    <name type="common">Gray's grenadier anchovy</name>
    <dbReference type="NCBI Taxonomy" id="363190"/>
    <lineage>
        <taxon>Eukaryota</taxon>
        <taxon>Metazoa</taxon>
        <taxon>Chordata</taxon>
        <taxon>Craniata</taxon>
        <taxon>Vertebrata</taxon>
        <taxon>Euteleostomi</taxon>
        <taxon>Actinopterygii</taxon>
        <taxon>Neopterygii</taxon>
        <taxon>Teleostei</taxon>
        <taxon>Clupei</taxon>
        <taxon>Clupeiformes</taxon>
        <taxon>Clupeoidei</taxon>
        <taxon>Engraulidae</taxon>
        <taxon>Coilinae</taxon>
        <taxon>Coilia</taxon>
    </lineage>
</organism>
<sequence length="533" mass="58934">MAATGRFTTMFAGILLAIILLSGETKNLRLLLRNYLQAGPVALKVTEEETVAENKAQEALARNRRSVAYYKAMPDFWGWYKYFTETNNQEAVEDLDRLYLSFLQNKHRNEEGSFGHYMTHLSEVYKACANSDDPDCIAESTSKPKAKFVMPAPIKEAKVLMCNPYIDPYCLFPAPPKAPEAEEAPEEAPAKVPAPLFSPLLPLPYKAPLLPVPLRTPAGIFYYAPPVEPFLTTEQKAELLKICNPSDVECLQYHLRAAYGYNPIGPVPSYGALGCDPAKDPYCWPRLVHRAPSGFYHLYPVCDPETDPFCAMPAAPPAALTDAAKPAGEQACHPLFDKGCNPLTATKLASLTKPVMEFMPQDEPADEPVLCNRRLDPSCILAAAAALKKPPPPPPHFQTRHRLGVRGKTKDGHDCFMFYDKDCTPLTAADKDAKPEEAKPKDDCHPFDPSCGKFAAQPSTAAKAITGKAKNGIIEPDPDCDPEMDYNCRLRRAEEPNDAPAQAEEEPHADAPAVAEYPRFEDFMRGYMGRNKK</sequence>
<evidence type="ECO:0000313" key="2">
    <source>
        <dbReference type="EMBL" id="KAL2097698.1"/>
    </source>
</evidence>